<dbReference type="Gene3D" id="2.40.160.20">
    <property type="match status" value="1"/>
</dbReference>
<protein>
    <submittedName>
        <fullName evidence="3">Membrane protein</fullName>
    </submittedName>
</protein>
<evidence type="ECO:0000313" key="3">
    <source>
        <dbReference type="EMBL" id="BEG99052.1"/>
    </source>
</evidence>
<keyword evidence="1" id="KW-0472">Membrane</keyword>
<dbReference type="InterPro" id="IPR006665">
    <property type="entry name" value="OmpA-like"/>
</dbReference>
<reference evidence="3 4" key="1">
    <citation type="submission" date="2023-04" db="EMBL/GenBank/DDBJ databases">
        <title>Draft genome sequence of acteroides sedimenti strain YN3PY1.</title>
        <authorList>
            <person name="Yoshida N."/>
        </authorList>
    </citation>
    <scope>NUCLEOTIDE SEQUENCE [LARGE SCALE GENOMIC DNA]</scope>
    <source>
        <strain evidence="3 4">YN3PY1</strain>
    </source>
</reference>
<dbReference type="InterPro" id="IPR036737">
    <property type="entry name" value="OmpA-like_sf"/>
</dbReference>
<sequence length="372" mass="41458">MLLAISPIGLFAQNEGTTVQNQEKALKQYGFWDNWFIQGQIGGQYTFSEDYKWSSFGDKLTPTAALNIGKFFSPETGARLQLGGWTSGNYLHFTNHAYNVNYLNVNADALFNLTNIFLPYKEDRVFNLYGILGVGYVHGFRDSDENLHATNSLAPRLGLQADFRLNKAWSLNIEANGNLLRDNFNNNNYAGTSNDGTLNVLAGVTYRFGKRGFATVNAENPALIQSLNDEINAQRAKAEEYKACCEKKSAEPKTIIKEVPIAQNAQLNSMVSFRIGKATIDPSQEANLYNVAQFMKSNKDAKVIIASYCDAKTGTPAFNQKLSEKRSAAVVKVLTEKYGIDKNRFIVENNGDKQQPFADNNAWNRVTIMTSK</sequence>
<keyword evidence="4" id="KW-1185">Reference proteome</keyword>
<feature type="domain" description="OmpA-like" evidence="2">
    <location>
        <begin position="260"/>
        <end position="372"/>
    </location>
</feature>
<dbReference type="PANTHER" id="PTHR30329:SF21">
    <property type="entry name" value="LIPOPROTEIN YIAD-RELATED"/>
    <property type="match status" value="1"/>
</dbReference>
<dbReference type="Pfam" id="PF00691">
    <property type="entry name" value="OmpA"/>
    <property type="match status" value="1"/>
</dbReference>
<accession>A0ABM8IBU4</accession>
<dbReference type="CDD" id="cd07185">
    <property type="entry name" value="OmpA_C-like"/>
    <property type="match status" value="1"/>
</dbReference>
<evidence type="ECO:0000256" key="1">
    <source>
        <dbReference type="PROSITE-ProRule" id="PRU00473"/>
    </source>
</evidence>
<evidence type="ECO:0000313" key="4">
    <source>
        <dbReference type="Proteomes" id="UP001496674"/>
    </source>
</evidence>
<evidence type="ECO:0000259" key="2">
    <source>
        <dbReference type="PROSITE" id="PS51123"/>
    </source>
</evidence>
<name>A0ABM8IBU4_9BACE</name>
<dbReference type="Gene3D" id="3.30.1330.60">
    <property type="entry name" value="OmpA-like domain"/>
    <property type="match status" value="1"/>
</dbReference>
<gene>
    <name evidence="3" type="ORF">BSYN_13170</name>
</gene>
<dbReference type="SUPFAM" id="SSF103088">
    <property type="entry name" value="OmpA-like"/>
    <property type="match status" value="1"/>
</dbReference>
<dbReference type="PROSITE" id="PS51123">
    <property type="entry name" value="OMPA_2"/>
    <property type="match status" value="1"/>
</dbReference>
<organism evidence="3 4">
    <name type="scientific">Bacteroides sedimenti</name>
    <dbReference type="NCBI Taxonomy" id="2136147"/>
    <lineage>
        <taxon>Bacteria</taxon>
        <taxon>Pseudomonadati</taxon>
        <taxon>Bacteroidota</taxon>
        <taxon>Bacteroidia</taxon>
        <taxon>Bacteroidales</taxon>
        <taxon>Bacteroidaceae</taxon>
        <taxon>Bacteroides</taxon>
    </lineage>
</organism>
<dbReference type="InterPro" id="IPR011250">
    <property type="entry name" value="OMP/PagP_B-barrel"/>
</dbReference>
<dbReference type="SUPFAM" id="SSF56925">
    <property type="entry name" value="OMPA-like"/>
    <property type="match status" value="1"/>
</dbReference>
<proteinExistence type="predicted"/>
<dbReference type="Proteomes" id="UP001496674">
    <property type="component" value="Chromosome"/>
</dbReference>
<dbReference type="InterPro" id="IPR050330">
    <property type="entry name" value="Bact_OuterMem_StrucFunc"/>
</dbReference>
<dbReference type="EMBL" id="AP028055">
    <property type="protein sequence ID" value="BEG99052.1"/>
    <property type="molecule type" value="Genomic_DNA"/>
</dbReference>
<dbReference type="PANTHER" id="PTHR30329">
    <property type="entry name" value="STATOR ELEMENT OF FLAGELLAR MOTOR COMPLEX"/>
    <property type="match status" value="1"/>
</dbReference>